<dbReference type="InterPro" id="IPR037282">
    <property type="entry name" value="CapZ_alpha/beta"/>
</dbReference>
<dbReference type="Gene3D" id="3.30.1140.60">
    <property type="entry name" value="F-actin capping protein, alpha subunit"/>
    <property type="match status" value="1"/>
</dbReference>
<dbReference type="PANTHER" id="PTHR10653">
    <property type="entry name" value="F-ACTIN-CAPPING PROTEIN SUBUNIT ALPHA"/>
    <property type="match status" value="1"/>
</dbReference>
<name>A0ABR3C0G9_9TREE</name>
<dbReference type="InterPro" id="IPR002189">
    <property type="entry name" value="CapZ_alpha"/>
</dbReference>
<dbReference type="Proteomes" id="UP000054399">
    <property type="component" value="Unassembled WGS sequence"/>
</dbReference>
<accession>A0ABR3C0G9</accession>
<evidence type="ECO:0000313" key="4">
    <source>
        <dbReference type="EMBL" id="KAL0254138.1"/>
    </source>
</evidence>
<feature type="region of interest" description="Disordered" evidence="3">
    <location>
        <begin position="168"/>
        <end position="199"/>
    </location>
</feature>
<dbReference type="SUPFAM" id="SSF90096">
    <property type="entry name" value="Subunits of heterodimeric actin filament capping protein Capz"/>
    <property type="match status" value="1"/>
</dbReference>
<feature type="compositionally biased region" description="Low complexity" evidence="3">
    <location>
        <begin position="169"/>
        <end position="188"/>
    </location>
</feature>
<evidence type="ECO:0000256" key="1">
    <source>
        <dbReference type="ARBA" id="ARBA00022467"/>
    </source>
</evidence>
<feature type="region of interest" description="Disordered" evidence="3">
    <location>
        <begin position="251"/>
        <end position="300"/>
    </location>
</feature>
<dbReference type="PRINTS" id="PR00191">
    <property type="entry name" value="FACTINCAPA"/>
</dbReference>
<dbReference type="PANTHER" id="PTHR10653:SF0">
    <property type="entry name" value="F-ACTIN-CAPPING PROTEIN SUBUNIT ALPHA"/>
    <property type="match status" value="1"/>
</dbReference>
<sequence>MVDLSVEDKCKLAARLVEQTPPGEINDVINDIRAIINDDQALMPHVLPALRSYNLSQLHVVEHPELGEVPAHTSLLSEAVILRGSESERYVDNIGKNSFAFDHLTFTISDYQPYELPEEEETFRAVLAKSLEAYSKNHFPSGFYSVACSQFPLNPQPAAAPITEPEAVIPGGAAPAEGTPEAEGPIPATAEGEASAEPAVEKMDAEEDADVTDVVNELVNSGDLEPSSTPAVGDVGIKEDITDPEHLEELDEAVEEEKEREEEEERETGEGNAVEKTTEPKVEEEDGPKLPQEEEEEIEKKVEGLKVEEKRQERIENPVYTLEVVGNRYNPSNFWTGRWRTRWVVDQTAGKVNGTIQVDVHYYEQGNVQLATNHTASFPYPTEPNGSQSIASQIVTTISKIETNYHLELNDVYSELGEKAFRALRRALPVTRQKMDWDKVTGYTLGADLSKART</sequence>
<dbReference type="Gene3D" id="3.90.1150.210">
    <property type="entry name" value="F-actin capping protein, beta subunit"/>
    <property type="match status" value="1"/>
</dbReference>
<reference evidence="5" key="1">
    <citation type="submission" date="2015-01" db="EMBL/GenBank/DDBJ databases">
        <title>The Genome Sequence of Cryptococcus gattii MMRL2647.</title>
        <authorList>
            <consortium name="The Broad Institute Genomics Platform"/>
            <person name="Cuomo C."/>
            <person name="Litvintseva A."/>
            <person name="Chen Y."/>
            <person name="Heitman J."/>
            <person name="Sun S."/>
            <person name="Springer D."/>
            <person name="Dromer F."/>
            <person name="Young S."/>
            <person name="Zeng Q."/>
            <person name="Gargeya S."/>
            <person name="Abouelleil A."/>
            <person name="Alvarado L."/>
            <person name="Chapman S.B."/>
            <person name="Gainer-Dewar J."/>
            <person name="Goldberg J."/>
            <person name="Griggs A."/>
            <person name="Gujja S."/>
            <person name="Hansen M."/>
            <person name="Howarth C."/>
            <person name="Imamovic A."/>
            <person name="Larimer J."/>
            <person name="Murphy C."/>
            <person name="Naylor J."/>
            <person name="Pearson M."/>
            <person name="Priest M."/>
            <person name="Roberts A."/>
            <person name="Saif S."/>
            <person name="Shea T."/>
            <person name="Sykes S."/>
            <person name="Wortman J."/>
            <person name="Nusbaum C."/>
            <person name="Birren B."/>
        </authorList>
    </citation>
    <scope>NUCLEOTIDE SEQUENCE [LARGE SCALE GENOMIC DNA]</scope>
    <source>
        <strain evidence="5">IND107</strain>
    </source>
</reference>
<protein>
    <recommendedName>
        <fullName evidence="6">F-actin capping</fullName>
    </recommendedName>
</protein>
<dbReference type="Pfam" id="PF01267">
    <property type="entry name" value="F-actin_cap_A"/>
    <property type="match status" value="1"/>
</dbReference>
<proteinExistence type="predicted"/>
<keyword evidence="5" id="KW-1185">Reference proteome</keyword>
<feature type="compositionally biased region" description="Basic and acidic residues" evidence="3">
    <location>
        <begin position="276"/>
        <end position="300"/>
    </location>
</feature>
<organism evidence="4 5">
    <name type="scientific">Cryptococcus tetragattii IND107</name>
    <dbReference type="NCBI Taxonomy" id="1296105"/>
    <lineage>
        <taxon>Eukaryota</taxon>
        <taxon>Fungi</taxon>
        <taxon>Dikarya</taxon>
        <taxon>Basidiomycota</taxon>
        <taxon>Agaricomycotina</taxon>
        <taxon>Tremellomycetes</taxon>
        <taxon>Tremellales</taxon>
        <taxon>Cryptococcaceae</taxon>
        <taxon>Cryptococcus</taxon>
        <taxon>Cryptococcus gattii species complex</taxon>
    </lineage>
</organism>
<feature type="compositionally biased region" description="Acidic residues" evidence="3">
    <location>
        <begin position="251"/>
        <end position="267"/>
    </location>
</feature>
<evidence type="ECO:0000313" key="5">
    <source>
        <dbReference type="Proteomes" id="UP000054399"/>
    </source>
</evidence>
<gene>
    <name evidence="4" type="ORF">I308_101518</name>
</gene>
<evidence type="ECO:0000256" key="2">
    <source>
        <dbReference type="ARBA" id="ARBA00023203"/>
    </source>
</evidence>
<dbReference type="GeneID" id="91988376"/>
<evidence type="ECO:0008006" key="6">
    <source>
        <dbReference type="Google" id="ProtNLM"/>
    </source>
</evidence>
<keyword evidence="2" id="KW-0009">Actin-binding</keyword>
<keyword evidence="1" id="KW-0117">Actin capping</keyword>
<dbReference type="InterPro" id="IPR042276">
    <property type="entry name" value="CapZ_alpha/beta_2"/>
</dbReference>
<reference evidence="4 5" key="2">
    <citation type="submission" date="2024-01" db="EMBL/GenBank/DDBJ databases">
        <title>Comparative genomics of Cryptococcus and Kwoniella reveals pathogenesis evolution and contrasting modes of karyotype evolution via chromosome fusion or intercentromeric recombination.</title>
        <authorList>
            <person name="Coelho M.A."/>
            <person name="David-Palma M."/>
            <person name="Shea T."/>
            <person name="Bowers K."/>
            <person name="Mcginley-Smith S."/>
            <person name="Mohammad A.W."/>
            <person name="Gnirke A."/>
            <person name="Yurkov A.M."/>
            <person name="Nowrousian M."/>
            <person name="Sun S."/>
            <person name="Cuomo C.A."/>
            <person name="Heitman J."/>
        </authorList>
    </citation>
    <scope>NUCLEOTIDE SEQUENCE [LARGE SCALE GENOMIC DNA]</scope>
    <source>
        <strain evidence="4 5">IND107</strain>
    </source>
</reference>
<dbReference type="RefSeq" id="XP_066616359.1">
    <property type="nucleotide sequence ID" value="XM_066756073.1"/>
</dbReference>
<comment type="caution">
    <text evidence="4">The sequence shown here is derived from an EMBL/GenBank/DDBJ whole genome shotgun (WGS) entry which is preliminary data.</text>
</comment>
<evidence type="ECO:0000256" key="3">
    <source>
        <dbReference type="SAM" id="MobiDB-lite"/>
    </source>
</evidence>
<dbReference type="EMBL" id="ATAM02000002">
    <property type="protein sequence ID" value="KAL0254138.1"/>
    <property type="molecule type" value="Genomic_DNA"/>
</dbReference>
<dbReference type="InterPro" id="IPR042489">
    <property type="entry name" value="CapZ_alpha_1"/>
</dbReference>